<accession>A0A0M0BTD9</accession>
<dbReference type="InterPro" id="IPR023093">
    <property type="entry name" value="ScpA-like_C"/>
</dbReference>
<organism evidence="1 2">
    <name type="scientific">miscellaneous Crenarchaeota group-1 archaeon SG8-32-3</name>
    <dbReference type="NCBI Taxonomy" id="1685125"/>
    <lineage>
        <taxon>Archaea</taxon>
        <taxon>Candidatus Bathyarchaeota</taxon>
        <taxon>MCG-1</taxon>
    </lineage>
</organism>
<evidence type="ECO:0000313" key="1">
    <source>
        <dbReference type="EMBL" id="KON31625.1"/>
    </source>
</evidence>
<comment type="caution">
    <text evidence="1">The sequence shown here is derived from an EMBL/GenBank/DDBJ whole genome shotgun (WGS) entry which is preliminary data.</text>
</comment>
<sequence length="231" mass="26275">MSTATRKPFYLRPPWNILFEINKLEKLTPWNVNISYLLRSFLSEMERTGKVDFRASGVALDSSALIYLMKSKLLLTLQEPPAPPKPPPDFIPPPLFLPLRHELTSTTIEHLLSVLDEVLKGEKLHRIDKVVSQPVLPAASDILPQFDAFLAELDLQMEKLYKLLREKVKGAGIIEFSTLIKGIDRIEAVNKFILLLFLAQDGKVSLWQNEETEELYIAVGKLNVAKDERTI</sequence>
<dbReference type="AlphaFoldDB" id="A0A0M0BTD9"/>
<reference evidence="2" key="1">
    <citation type="submission" date="2015-06" db="EMBL/GenBank/DDBJ databases">
        <title>New insights into the roles of widespread benthic archaea in carbon and nitrogen cycling.</title>
        <authorList>
            <person name="Lazar C.S."/>
            <person name="Baker B.J."/>
            <person name="Seitz K.W."/>
            <person name="Hyde A.S."/>
            <person name="Dick G.J."/>
            <person name="Hinrichs K.-U."/>
            <person name="Teske A.P."/>
        </authorList>
    </citation>
    <scope>NUCLEOTIDE SEQUENCE [LARGE SCALE GENOMIC DNA]</scope>
</reference>
<evidence type="ECO:0000313" key="2">
    <source>
        <dbReference type="Proteomes" id="UP000054016"/>
    </source>
</evidence>
<protein>
    <recommendedName>
        <fullName evidence="3">Rad21/Rec8-like protein C-terminal eukaryotic domain-containing protein</fullName>
    </recommendedName>
</protein>
<dbReference type="PANTHER" id="PTHR33969">
    <property type="entry name" value="SEGREGATION AND CONDENSATION PROTEIN A"/>
    <property type="match status" value="1"/>
</dbReference>
<dbReference type="InterPro" id="IPR003768">
    <property type="entry name" value="ScpA"/>
</dbReference>
<dbReference type="EMBL" id="LFWV01000031">
    <property type="protein sequence ID" value="KON31625.1"/>
    <property type="molecule type" value="Genomic_DNA"/>
</dbReference>
<dbReference type="Gene3D" id="1.10.10.580">
    <property type="entry name" value="Structural maintenance of chromosome 1. Chain E"/>
    <property type="match status" value="1"/>
</dbReference>
<proteinExistence type="predicted"/>
<dbReference type="PANTHER" id="PTHR33969:SF2">
    <property type="entry name" value="SEGREGATION AND CONDENSATION PROTEIN A"/>
    <property type="match status" value="1"/>
</dbReference>
<gene>
    <name evidence="1" type="ORF">AC478_02610</name>
</gene>
<evidence type="ECO:0008006" key="3">
    <source>
        <dbReference type="Google" id="ProtNLM"/>
    </source>
</evidence>
<name>A0A0M0BTD9_9ARCH</name>
<dbReference type="Proteomes" id="UP000054016">
    <property type="component" value="Unassembled WGS sequence"/>
</dbReference>